<reference evidence="2" key="1">
    <citation type="journal article" date="2022" name="Int. J. Mol. Sci.">
        <title>Draft Genome of Tanacetum Coccineum: Genomic Comparison of Closely Related Tanacetum-Family Plants.</title>
        <authorList>
            <person name="Yamashiro T."/>
            <person name="Shiraishi A."/>
            <person name="Nakayama K."/>
            <person name="Satake H."/>
        </authorList>
    </citation>
    <scope>NUCLEOTIDE SEQUENCE</scope>
</reference>
<feature type="region of interest" description="Disordered" evidence="1">
    <location>
        <begin position="212"/>
        <end position="234"/>
    </location>
</feature>
<feature type="compositionally biased region" description="Acidic residues" evidence="1">
    <location>
        <begin position="287"/>
        <end position="296"/>
    </location>
</feature>
<protein>
    <submittedName>
        <fullName evidence="2">Uncharacterized protein</fullName>
    </submittedName>
</protein>
<feature type="region of interest" description="Disordered" evidence="1">
    <location>
        <begin position="256"/>
        <end position="319"/>
    </location>
</feature>
<name>A0ABQ5F2P5_9ASTR</name>
<evidence type="ECO:0000313" key="2">
    <source>
        <dbReference type="EMBL" id="GJT56997.1"/>
    </source>
</evidence>
<organism evidence="2 3">
    <name type="scientific">Tanacetum coccineum</name>
    <dbReference type="NCBI Taxonomy" id="301880"/>
    <lineage>
        <taxon>Eukaryota</taxon>
        <taxon>Viridiplantae</taxon>
        <taxon>Streptophyta</taxon>
        <taxon>Embryophyta</taxon>
        <taxon>Tracheophyta</taxon>
        <taxon>Spermatophyta</taxon>
        <taxon>Magnoliopsida</taxon>
        <taxon>eudicotyledons</taxon>
        <taxon>Gunneridae</taxon>
        <taxon>Pentapetalae</taxon>
        <taxon>asterids</taxon>
        <taxon>campanulids</taxon>
        <taxon>Asterales</taxon>
        <taxon>Asteraceae</taxon>
        <taxon>Asteroideae</taxon>
        <taxon>Anthemideae</taxon>
        <taxon>Anthemidinae</taxon>
        <taxon>Tanacetum</taxon>
    </lineage>
</organism>
<dbReference type="Proteomes" id="UP001151760">
    <property type="component" value="Unassembled WGS sequence"/>
</dbReference>
<comment type="caution">
    <text evidence="2">The sequence shown here is derived from an EMBL/GenBank/DDBJ whole genome shotgun (WGS) entry which is preliminary data.</text>
</comment>
<feature type="compositionally biased region" description="Basic and acidic residues" evidence="1">
    <location>
        <begin position="256"/>
        <end position="272"/>
    </location>
</feature>
<sequence length="319" mass="36861">IIMAQPQRPADVHQDELCPPNKRYALMDASKKIDLDNPLYPNESKIMANVIQNHPLRFSIAASSSLRSPSNFKTTGLVQPWQTLRKIFARYYAELLWERLHYVLKNLSTSIPYPRFTKLIVRHYMSTFPEISHRARDKYYNLEDDVMVKNIFNFGKHKDGVGIKIPSSMITNEMKLTDDMKLTYHYRMYVVVFGVDVPTTQSQLIDYIQGTHRTTSAPRRSERVTPPIPIPTTDEADDLVLQDTLQVGLVEQKSHEELEAKLEPRSDKESPEVKLTTVEQLVNVNEDKEESAEDDYELKRREKGKHVEESRSTPSPTTN</sequence>
<accession>A0ABQ5F2P5</accession>
<evidence type="ECO:0000256" key="1">
    <source>
        <dbReference type="SAM" id="MobiDB-lite"/>
    </source>
</evidence>
<feature type="non-terminal residue" evidence="2">
    <location>
        <position position="1"/>
    </location>
</feature>
<keyword evidence="3" id="KW-1185">Reference proteome</keyword>
<feature type="compositionally biased region" description="Basic and acidic residues" evidence="1">
    <location>
        <begin position="297"/>
        <end position="311"/>
    </location>
</feature>
<reference evidence="2" key="2">
    <citation type="submission" date="2022-01" db="EMBL/GenBank/DDBJ databases">
        <authorList>
            <person name="Yamashiro T."/>
            <person name="Shiraishi A."/>
            <person name="Satake H."/>
            <person name="Nakayama K."/>
        </authorList>
    </citation>
    <scope>NUCLEOTIDE SEQUENCE</scope>
</reference>
<dbReference type="EMBL" id="BQNB010016895">
    <property type="protein sequence ID" value="GJT56997.1"/>
    <property type="molecule type" value="Genomic_DNA"/>
</dbReference>
<gene>
    <name evidence="2" type="ORF">Tco_0992051</name>
</gene>
<proteinExistence type="predicted"/>
<evidence type="ECO:0000313" key="3">
    <source>
        <dbReference type="Proteomes" id="UP001151760"/>
    </source>
</evidence>